<comment type="subcellular location">
    <subcellularLocation>
        <location evidence="1">Nucleus</location>
    </subcellularLocation>
</comment>
<dbReference type="InParanoid" id="A0A6P7F2Y2"/>
<dbReference type="PANTHER" id="PTHR13026">
    <property type="entry name" value="NNP-1 PROTEIN NOVEL NUCLEAR PROTEIN 1 NOP52"/>
    <property type="match status" value="1"/>
</dbReference>
<accession>A0A6P7F2Y2</accession>
<dbReference type="RefSeq" id="XP_028130004.1">
    <property type="nucleotide sequence ID" value="XM_028274203.1"/>
</dbReference>
<dbReference type="Pfam" id="PF05997">
    <property type="entry name" value="Nop52"/>
    <property type="match status" value="1"/>
</dbReference>
<feature type="region of interest" description="Disordered" evidence="5">
    <location>
        <begin position="374"/>
        <end position="534"/>
    </location>
</feature>
<evidence type="ECO:0000313" key="6">
    <source>
        <dbReference type="RefSeq" id="XP_028130004.1"/>
    </source>
</evidence>
<dbReference type="AlphaFoldDB" id="A0A6P7F2Y2"/>
<feature type="compositionally biased region" description="Basic and acidic residues" evidence="5">
    <location>
        <begin position="452"/>
        <end position="481"/>
    </location>
</feature>
<reference evidence="6" key="1">
    <citation type="submission" date="2025-08" db="UniProtKB">
        <authorList>
            <consortium name="RefSeq"/>
        </authorList>
    </citation>
    <scope>IDENTIFICATION</scope>
    <source>
        <tissue evidence="6">Whole insect</tissue>
    </source>
</reference>
<feature type="region of interest" description="Disordered" evidence="5">
    <location>
        <begin position="253"/>
        <end position="292"/>
    </location>
</feature>
<comment type="similarity">
    <text evidence="2">Belongs to the RRP1 family.</text>
</comment>
<proteinExistence type="inferred from homology"/>
<dbReference type="KEGG" id="dvv:114326017"/>
<evidence type="ECO:0000256" key="3">
    <source>
        <dbReference type="ARBA" id="ARBA00022552"/>
    </source>
</evidence>
<keyword evidence="3" id="KW-0698">rRNA processing</keyword>
<organism evidence="6">
    <name type="scientific">Diabrotica virgifera virgifera</name>
    <name type="common">western corn rootworm</name>
    <dbReference type="NCBI Taxonomy" id="50390"/>
    <lineage>
        <taxon>Eukaryota</taxon>
        <taxon>Metazoa</taxon>
        <taxon>Ecdysozoa</taxon>
        <taxon>Arthropoda</taxon>
        <taxon>Hexapoda</taxon>
        <taxon>Insecta</taxon>
        <taxon>Pterygota</taxon>
        <taxon>Neoptera</taxon>
        <taxon>Endopterygota</taxon>
        <taxon>Coleoptera</taxon>
        <taxon>Polyphaga</taxon>
        <taxon>Cucujiformia</taxon>
        <taxon>Chrysomeloidea</taxon>
        <taxon>Chrysomelidae</taxon>
        <taxon>Galerucinae</taxon>
        <taxon>Diabroticina</taxon>
        <taxon>Diabroticites</taxon>
        <taxon>Diabrotica</taxon>
    </lineage>
</organism>
<evidence type="ECO:0000256" key="2">
    <source>
        <dbReference type="ARBA" id="ARBA00006374"/>
    </source>
</evidence>
<feature type="compositionally biased region" description="Polar residues" evidence="5">
    <location>
        <begin position="401"/>
        <end position="410"/>
    </location>
</feature>
<protein>
    <submittedName>
        <fullName evidence="6">Ribosomal RNA processing protein 1 homolog</fullName>
    </submittedName>
</protein>
<feature type="region of interest" description="Disordered" evidence="5">
    <location>
        <begin position="796"/>
        <end position="816"/>
    </location>
</feature>
<evidence type="ECO:0000256" key="5">
    <source>
        <dbReference type="SAM" id="MobiDB-lite"/>
    </source>
</evidence>
<gene>
    <name evidence="6" type="primary">LOC114326017</name>
</gene>
<feature type="compositionally biased region" description="Low complexity" evidence="5">
    <location>
        <begin position="561"/>
        <end position="577"/>
    </location>
</feature>
<feature type="compositionally biased region" description="Low complexity" evidence="5">
    <location>
        <begin position="602"/>
        <end position="614"/>
    </location>
</feature>
<name>A0A6P7F2Y2_DIAVI</name>
<feature type="compositionally biased region" description="Acidic residues" evidence="5">
    <location>
        <begin position="261"/>
        <end position="272"/>
    </location>
</feature>
<dbReference type="GO" id="GO:0005634">
    <property type="term" value="C:nucleus"/>
    <property type="evidence" value="ECO:0007669"/>
    <property type="project" value="UniProtKB-SubCell"/>
</dbReference>
<dbReference type="FunCoup" id="A0A6P7F2Y2">
    <property type="interactions" value="753"/>
</dbReference>
<feature type="compositionally biased region" description="Basic and acidic residues" evidence="5">
    <location>
        <begin position="691"/>
        <end position="702"/>
    </location>
</feature>
<sequence>MKPDRKQDPKVYLIAREVELARILAGNDPKARDKALKSLGKLLQKRAEAMPFTEEDFQRIWKGLFYCMWMSDKPLVQEECAERISKLVHFTDFSTALLFFKAGLYIVSQEWTGIDQLRLDKFLMLIRRLLREAFQVLKKYSFMENNIKIFNEAISGTVLNKEIKTPVGLFMHFTEIFLEELAKVSEGKIQSKSVVIFLQPFIERLVKSDDGREIGHIRKFIFNYLMRQSNVGMDYQEKYEAWKQLGFPGSINSMQKVKADPDDEDESSEEDEVKEKPKNTKSKPMDPRAGRVDVEIPQLRFRAKDVVSALSECKFDKKSSTSSRQAISALIQQFNKLSNGVYPLGIQKIDVKDKNEAINIRKAAKKLIKFEQKLLGKDRKRKRDKENNEKHGVEKKRIKLENQQNESTKPVKSKTKPGKNQDLANGDSPVAKKLKKKNKEKHLQESTKNNRRGNENTSKKVVESKSQNSKESKSKPEKNKSESISISTAVPKTKKNKKSLDVIENKQLSSSSIVKAKDKLKNKKNNKLNKKLNGKLGSNIECIIERSSGTWVVYEVESSLKPGPQQSSGKSGSVPVSTLPKHAKKHQLYINNSPKEKHSPKKSPVSSGKGQQQGTIESPKSGKRQSPVKPEAVATSNTPKNAKKNGLSVNISREEKFSPKKSPGAIATEPEQGEIESPKSGLTPVRLFESTPEKKELFPKTEWDEPLQEGEYEICIPSKKYVGKLKKQKKFKDQTVHELINTTLEKIRGKSRLSLDSRLVNNPFAKTGSAKKVKINTSLNKSQEVYEHIRNVKSSPAIPYDASRKPSKPLLKPTANSTPINPFYKKQLTIF</sequence>
<feature type="compositionally biased region" description="Basic residues" evidence="5">
    <location>
        <begin position="518"/>
        <end position="533"/>
    </location>
</feature>
<feature type="compositionally biased region" description="Basic and acidic residues" evidence="5">
    <location>
        <begin position="273"/>
        <end position="292"/>
    </location>
</feature>
<keyword evidence="4" id="KW-0539">Nucleus</keyword>
<evidence type="ECO:0000256" key="4">
    <source>
        <dbReference type="ARBA" id="ARBA00023242"/>
    </source>
</evidence>
<dbReference type="OrthoDB" id="2019504at2759"/>
<feature type="region of interest" description="Disordered" evidence="5">
    <location>
        <begin position="558"/>
        <end position="702"/>
    </location>
</feature>
<dbReference type="GO" id="GO:0030688">
    <property type="term" value="C:preribosome, small subunit precursor"/>
    <property type="evidence" value="ECO:0007669"/>
    <property type="project" value="InterPro"/>
</dbReference>
<dbReference type="InterPro" id="IPR010301">
    <property type="entry name" value="RRP1"/>
</dbReference>
<dbReference type="GO" id="GO:0006364">
    <property type="term" value="P:rRNA processing"/>
    <property type="evidence" value="ECO:0007669"/>
    <property type="project" value="UniProtKB-KW"/>
</dbReference>
<evidence type="ECO:0000256" key="1">
    <source>
        <dbReference type="ARBA" id="ARBA00004123"/>
    </source>
</evidence>
<dbReference type="PANTHER" id="PTHR13026:SF0">
    <property type="entry name" value="RIBOSOMAL RNA PROCESSING 1B"/>
    <property type="match status" value="1"/>
</dbReference>